<dbReference type="HOGENOM" id="CLU_2690330_0_0_1"/>
<dbReference type="KEGG" id="dpx:DAPPUDRAFT_320582"/>
<dbReference type="InParanoid" id="E9GQI3"/>
<evidence type="ECO:0000313" key="3">
    <source>
        <dbReference type="EMBL" id="EFX78328.1"/>
    </source>
</evidence>
<sequence length="74" mass="8597">MAQCLKGIFGIGLLVLLVWPSYSVEANTFTLEQLQEQLQGLTENYIKFKQDTETKYNRLEAKEVYPLFHRSSIL</sequence>
<accession>E9GQI3</accession>
<keyword evidence="2" id="KW-0732">Signal</keyword>
<dbReference type="Proteomes" id="UP000000305">
    <property type="component" value="Unassembled WGS sequence"/>
</dbReference>
<evidence type="ECO:0008006" key="5">
    <source>
        <dbReference type="Google" id="ProtNLM"/>
    </source>
</evidence>
<name>E9GQI3_DAPPU</name>
<dbReference type="EMBL" id="GL732558">
    <property type="protein sequence ID" value="EFX78328.1"/>
    <property type="molecule type" value="Genomic_DNA"/>
</dbReference>
<feature type="signal peptide" evidence="2">
    <location>
        <begin position="1"/>
        <end position="26"/>
    </location>
</feature>
<gene>
    <name evidence="3" type="ORF">DAPPUDRAFT_320582</name>
</gene>
<keyword evidence="1" id="KW-0175">Coiled coil</keyword>
<organism evidence="3 4">
    <name type="scientific">Daphnia pulex</name>
    <name type="common">Water flea</name>
    <dbReference type="NCBI Taxonomy" id="6669"/>
    <lineage>
        <taxon>Eukaryota</taxon>
        <taxon>Metazoa</taxon>
        <taxon>Ecdysozoa</taxon>
        <taxon>Arthropoda</taxon>
        <taxon>Crustacea</taxon>
        <taxon>Branchiopoda</taxon>
        <taxon>Diplostraca</taxon>
        <taxon>Cladocera</taxon>
        <taxon>Anomopoda</taxon>
        <taxon>Daphniidae</taxon>
        <taxon>Daphnia</taxon>
    </lineage>
</organism>
<protein>
    <recommendedName>
        <fullName evidence="5">Prolyl 4-hydroxylase alpha-subunit N-terminal domain-containing protein</fullName>
    </recommendedName>
</protein>
<evidence type="ECO:0000313" key="4">
    <source>
        <dbReference type="Proteomes" id="UP000000305"/>
    </source>
</evidence>
<reference evidence="3 4" key="1">
    <citation type="journal article" date="2011" name="Science">
        <title>The ecoresponsive genome of Daphnia pulex.</title>
        <authorList>
            <person name="Colbourne J.K."/>
            <person name="Pfrender M.E."/>
            <person name="Gilbert D."/>
            <person name="Thomas W.K."/>
            <person name="Tucker A."/>
            <person name="Oakley T.H."/>
            <person name="Tokishita S."/>
            <person name="Aerts A."/>
            <person name="Arnold G.J."/>
            <person name="Basu M.K."/>
            <person name="Bauer D.J."/>
            <person name="Caceres C.E."/>
            <person name="Carmel L."/>
            <person name="Casola C."/>
            <person name="Choi J.H."/>
            <person name="Detter J.C."/>
            <person name="Dong Q."/>
            <person name="Dusheyko S."/>
            <person name="Eads B.D."/>
            <person name="Frohlich T."/>
            <person name="Geiler-Samerotte K.A."/>
            <person name="Gerlach D."/>
            <person name="Hatcher P."/>
            <person name="Jogdeo S."/>
            <person name="Krijgsveld J."/>
            <person name="Kriventseva E.V."/>
            <person name="Kultz D."/>
            <person name="Laforsch C."/>
            <person name="Lindquist E."/>
            <person name="Lopez J."/>
            <person name="Manak J.R."/>
            <person name="Muller J."/>
            <person name="Pangilinan J."/>
            <person name="Patwardhan R.P."/>
            <person name="Pitluck S."/>
            <person name="Pritham E.J."/>
            <person name="Rechtsteiner A."/>
            <person name="Rho M."/>
            <person name="Rogozin I.B."/>
            <person name="Sakarya O."/>
            <person name="Salamov A."/>
            <person name="Schaack S."/>
            <person name="Shapiro H."/>
            <person name="Shiga Y."/>
            <person name="Skalitzky C."/>
            <person name="Smith Z."/>
            <person name="Souvorov A."/>
            <person name="Sung W."/>
            <person name="Tang Z."/>
            <person name="Tsuchiya D."/>
            <person name="Tu H."/>
            <person name="Vos H."/>
            <person name="Wang M."/>
            <person name="Wolf Y.I."/>
            <person name="Yamagata H."/>
            <person name="Yamada T."/>
            <person name="Ye Y."/>
            <person name="Shaw J.R."/>
            <person name="Andrews J."/>
            <person name="Crease T.J."/>
            <person name="Tang H."/>
            <person name="Lucas S.M."/>
            <person name="Robertson H.M."/>
            <person name="Bork P."/>
            <person name="Koonin E.V."/>
            <person name="Zdobnov E.M."/>
            <person name="Grigoriev I.V."/>
            <person name="Lynch M."/>
            <person name="Boore J.L."/>
        </authorList>
    </citation>
    <scope>NUCLEOTIDE SEQUENCE [LARGE SCALE GENOMIC DNA]</scope>
</reference>
<feature type="coiled-coil region" evidence="1">
    <location>
        <begin position="24"/>
        <end position="51"/>
    </location>
</feature>
<evidence type="ECO:0000256" key="1">
    <source>
        <dbReference type="SAM" id="Coils"/>
    </source>
</evidence>
<feature type="chain" id="PRO_5003240515" description="Prolyl 4-hydroxylase alpha-subunit N-terminal domain-containing protein" evidence="2">
    <location>
        <begin position="27"/>
        <end position="74"/>
    </location>
</feature>
<keyword evidence="4" id="KW-1185">Reference proteome</keyword>
<evidence type="ECO:0000256" key="2">
    <source>
        <dbReference type="SAM" id="SignalP"/>
    </source>
</evidence>
<dbReference type="AlphaFoldDB" id="E9GQI3"/>
<proteinExistence type="predicted"/>